<name>A0A9P4QYA0_9PLEO</name>
<protein>
    <submittedName>
        <fullName evidence="2">Uncharacterized protein</fullName>
    </submittedName>
</protein>
<proteinExistence type="predicted"/>
<gene>
    <name evidence="2" type="ORF">EJ04DRAFT_511468</name>
</gene>
<dbReference type="AlphaFoldDB" id="A0A9P4QYA0"/>
<feature type="transmembrane region" description="Helical" evidence="1">
    <location>
        <begin position="102"/>
        <end position="119"/>
    </location>
</feature>
<keyword evidence="1" id="KW-1133">Transmembrane helix</keyword>
<reference evidence="2" key="1">
    <citation type="journal article" date="2020" name="Stud. Mycol.">
        <title>101 Dothideomycetes genomes: a test case for predicting lifestyles and emergence of pathogens.</title>
        <authorList>
            <person name="Haridas S."/>
            <person name="Albert R."/>
            <person name="Binder M."/>
            <person name="Bloem J."/>
            <person name="Labutti K."/>
            <person name="Salamov A."/>
            <person name="Andreopoulos B."/>
            <person name="Baker S."/>
            <person name="Barry K."/>
            <person name="Bills G."/>
            <person name="Bluhm B."/>
            <person name="Cannon C."/>
            <person name="Castanera R."/>
            <person name="Culley D."/>
            <person name="Daum C."/>
            <person name="Ezra D."/>
            <person name="Gonzalez J."/>
            <person name="Henrissat B."/>
            <person name="Kuo A."/>
            <person name="Liang C."/>
            <person name="Lipzen A."/>
            <person name="Lutzoni F."/>
            <person name="Magnuson J."/>
            <person name="Mondo S."/>
            <person name="Nolan M."/>
            <person name="Ohm R."/>
            <person name="Pangilinan J."/>
            <person name="Park H.-J."/>
            <person name="Ramirez L."/>
            <person name="Alfaro M."/>
            <person name="Sun H."/>
            <person name="Tritt A."/>
            <person name="Yoshinaga Y."/>
            <person name="Zwiers L.-H."/>
            <person name="Turgeon B."/>
            <person name="Goodwin S."/>
            <person name="Spatafora J."/>
            <person name="Crous P."/>
            <person name="Grigoriev I."/>
        </authorList>
    </citation>
    <scope>NUCLEOTIDE SEQUENCE</scope>
    <source>
        <strain evidence="2">CBS 125425</strain>
    </source>
</reference>
<keyword evidence="3" id="KW-1185">Reference proteome</keyword>
<feature type="non-terminal residue" evidence="2">
    <location>
        <position position="134"/>
    </location>
</feature>
<evidence type="ECO:0000256" key="1">
    <source>
        <dbReference type="SAM" id="Phobius"/>
    </source>
</evidence>
<accession>A0A9P4QYA0</accession>
<sequence>MQTTDEGYETNESPTSDIFQQAPNKLIETKHLANLDLTSLSKATQNKLAGVFSENIGILHVKTQTVDSRIVFSILCCILVSALTQVYGFGDVKRMLKDLYDVGVGLVALILYGPGYGLGKATGVFMRGFWDGYR</sequence>
<evidence type="ECO:0000313" key="3">
    <source>
        <dbReference type="Proteomes" id="UP000799444"/>
    </source>
</evidence>
<evidence type="ECO:0000313" key="2">
    <source>
        <dbReference type="EMBL" id="KAF2735842.1"/>
    </source>
</evidence>
<feature type="transmembrane region" description="Helical" evidence="1">
    <location>
        <begin position="70"/>
        <end position="90"/>
    </location>
</feature>
<keyword evidence="1" id="KW-0472">Membrane</keyword>
<dbReference type="EMBL" id="ML996131">
    <property type="protein sequence ID" value="KAF2735842.1"/>
    <property type="molecule type" value="Genomic_DNA"/>
</dbReference>
<comment type="caution">
    <text evidence="2">The sequence shown here is derived from an EMBL/GenBank/DDBJ whole genome shotgun (WGS) entry which is preliminary data.</text>
</comment>
<keyword evidence="1" id="KW-0812">Transmembrane</keyword>
<dbReference type="Proteomes" id="UP000799444">
    <property type="component" value="Unassembled WGS sequence"/>
</dbReference>
<organism evidence="2 3">
    <name type="scientific">Polyplosphaeria fusca</name>
    <dbReference type="NCBI Taxonomy" id="682080"/>
    <lineage>
        <taxon>Eukaryota</taxon>
        <taxon>Fungi</taxon>
        <taxon>Dikarya</taxon>
        <taxon>Ascomycota</taxon>
        <taxon>Pezizomycotina</taxon>
        <taxon>Dothideomycetes</taxon>
        <taxon>Pleosporomycetidae</taxon>
        <taxon>Pleosporales</taxon>
        <taxon>Tetraplosphaeriaceae</taxon>
        <taxon>Polyplosphaeria</taxon>
    </lineage>
</organism>